<comment type="caution">
    <text evidence="4">The sequence shown here is derived from an EMBL/GenBank/DDBJ whole genome shotgun (WGS) entry which is preliminary data.</text>
</comment>
<dbReference type="Pfam" id="PF13847">
    <property type="entry name" value="Methyltransf_31"/>
    <property type="match status" value="1"/>
</dbReference>
<evidence type="ECO:0000259" key="3">
    <source>
        <dbReference type="Pfam" id="PF13847"/>
    </source>
</evidence>
<dbReference type="InterPro" id="IPR025714">
    <property type="entry name" value="Methyltranfer_dom"/>
</dbReference>
<dbReference type="Gene3D" id="3.40.50.150">
    <property type="entry name" value="Vaccinia Virus protein VP39"/>
    <property type="match status" value="1"/>
</dbReference>
<keyword evidence="4" id="KW-0808">Transferase</keyword>
<dbReference type="EMBL" id="ACIP02000001">
    <property type="protein sequence ID" value="EEP29253.1"/>
    <property type="molecule type" value="Genomic_DNA"/>
</dbReference>
<dbReference type="InterPro" id="IPR013332">
    <property type="entry name" value="KPR_N"/>
</dbReference>
<protein>
    <submittedName>
        <fullName evidence="4">Methyltransferase domain protein</fullName>
    </submittedName>
</protein>
<feature type="domain" description="Methyltransferase" evidence="3">
    <location>
        <begin position="457"/>
        <end position="567"/>
    </location>
</feature>
<proteinExistence type="predicted"/>
<gene>
    <name evidence="4" type="ORF">GCWU000342_00609</name>
</gene>
<feature type="domain" description="Ketopantoate reductase N-terminal" evidence="2">
    <location>
        <begin position="19"/>
        <end position="129"/>
    </location>
</feature>
<dbReference type="SUPFAM" id="SSF51735">
    <property type="entry name" value="NAD(P)-binding Rossmann-fold domains"/>
    <property type="match status" value="1"/>
</dbReference>
<dbReference type="Proteomes" id="UP000003494">
    <property type="component" value="Unassembled WGS sequence"/>
</dbReference>
<dbReference type="eggNOG" id="COG2226">
    <property type="taxonomic scope" value="Bacteria"/>
</dbReference>
<accession>C4G9F6</accession>
<organism evidence="4 5">
    <name type="scientific">Shuttleworthella satelles DSM 14600</name>
    <dbReference type="NCBI Taxonomy" id="626523"/>
    <lineage>
        <taxon>Bacteria</taxon>
        <taxon>Bacillati</taxon>
        <taxon>Bacillota</taxon>
        <taxon>Clostridia</taxon>
        <taxon>Lachnospirales</taxon>
        <taxon>Lachnospiraceae</taxon>
        <taxon>Shuttleworthella</taxon>
    </lineage>
</organism>
<dbReference type="PANTHER" id="PTHR45277">
    <property type="entry name" value="EXPRESSED PROTEIN"/>
    <property type="match status" value="1"/>
</dbReference>
<evidence type="ECO:0000313" key="4">
    <source>
        <dbReference type="EMBL" id="EEP29253.1"/>
    </source>
</evidence>
<keyword evidence="5" id="KW-1185">Reference proteome</keyword>
<dbReference type="PANTHER" id="PTHR45277:SF1">
    <property type="entry name" value="EXPRESSED PROTEIN"/>
    <property type="match status" value="1"/>
</dbReference>
<dbReference type="eggNOG" id="COG1893">
    <property type="taxonomic scope" value="Bacteria"/>
</dbReference>
<dbReference type="HOGENOM" id="CLU_440671_0_0_9"/>
<reference evidence="4" key="1">
    <citation type="submission" date="2009-04" db="EMBL/GenBank/DDBJ databases">
        <authorList>
            <person name="Weinstock G."/>
            <person name="Sodergren E."/>
            <person name="Clifton S."/>
            <person name="Fulton L."/>
            <person name="Fulton B."/>
            <person name="Courtney L."/>
            <person name="Fronick C."/>
            <person name="Harrison M."/>
            <person name="Strong C."/>
            <person name="Farmer C."/>
            <person name="Delahaunty K."/>
            <person name="Markovic C."/>
            <person name="Hall O."/>
            <person name="Minx P."/>
            <person name="Tomlinson C."/>
            <person name="Mitreva M."/>
            <person name="Nelson J."/>
            <person name="Hou S."/>
            <person name="Wollam A."/>
            <person name="Pepin K.H."/>
            <person name="Johnson M."/>
            <person name="Bhonagiri V."/>
            <person name="Nash W.E."/>
            <person name="Warren W."/>
            <person name="Chinwalla A."/>
            <person name="Mardis E.R."/>
            <person name="Wilson R.K."/>
        </authorList>
    </citation>
    <scope>NUCLEOTIDE SEQUENCE [LARGE SCALE GENOMIC DNA]</scope>
    <source>
        <strain evidence="4">DSM 14600</strain>
    </source>
</reference>
<keyword evidence="1" id="KW-1133">Transmembrane helix</keyword>
<dbReference type="InterPro" id="IPR029063">
    <property type="entry name" value="SAM-dependent_MTases_sf"/>
</dbReference>
<dbReference type="Gene3D" id="3.40.50.720">
    <property type="entry name" value="NAD(P)-binding Rossmann-like Domain"/>
    <property type="match status" value="1"/>
</dbReference>
<dbReference type="STRING" id="626523.GCWU000342_00609"/>
<feature type="transmembrane region" description="Helical" evidence="1">
    <location>
        <begin position="208"/>
        <end position="228"/>
    </location>
</feature>
<evidence type="ECO:0000313" key="5">
    <source>
        <dbReference type="Proteomes" id="UP000003494"/>
    </source>
</evidence>
<feature type="transmembrane region" description="Helical" evidence="1">
    <location>
        <begin position="369"/>
        <end position="390"/>
    </location>
</feature>
<dbReference type="AlphaFoldDB" id="C4G9F6"/>
<evidence type="ECO:0000259" key="2">
    <source>
        <dbReference type="Pfam" id="PF02558"/>
    </source>
</evidence>
<feature type="transmembrane region" description="Helical" evidence="1">
    <location>
        <begin position="402"/>
        <end position="425"/>
    </location>
</feature>
<dbReference type="Pfam" id="PF02558">
    <property type="entry name" value="ApbA"/>
    <property type="match status" value="1"/>
</dbReference>
<dbReference type="GO" id="GO:0008168">
    <property type="term" value="F:methyltransferase activity"/>
    <property type="evidence" value="ECO:0007669"/>
    <property type="project" value="UniProtKB-KW"/>
</dbReference>
<keyword evidence="1" id="KW-0472">Membrane</keyword>
<dbReference type="InterPro" id="IPR036291">
    <property type="entry name" value="NAD(P)-bd_dom_sf"/>
</dbReference>
<name>C4G9F6_9FIRM</name>
<keyword evidence="1" id="KW-0812">Transmembrane</keyword>
<evidence type="ECO:0000256" key="1">
    <source>
        <dbReference type="SAM" id="Phobius"/>
    </source>
</evidence>
<keyword evidence="4" id="KW-0489">Methyltransferase</keyword>
<dbReference type="GO" id="GO:0032259">
    <property type="term" value="P:methylation"/>
    <property type="evidence" value="ECO:0007669"/>
    <property type="project" value="UniProtKB-KW"/>
</dbReference>
<dbReference type="CDD" id="cd02440">
    <property type="entry name" value="AdoMet_MTases"/>
    <property type="match status" value="1"/>
</dbReference>
<sequence>MVSDERQAGILRKEKAMKILVYGVGVIGSFLIHSLKKSGNDITLVARDEKKEILDQNGLIIHHVFQKKTSTDHLNTVTAAPKDHFDLVISAMQGQQQIALLPTLAGIDAELFVLVGNNLKAEETKELFYELRKECFPGTDSKGVSLLFAFQGTAGVWEDGQVECVHLGHGSMSVGGLHRKPDRREKKLLTRAFSGSGYQLRWVDDMQGWLWCHAAFVLPIVYASYACGCDLRKADKALSDRMMAAIIEAYQLLDFAGVKIRPVGDQKLLFGKAYVAVIKAALRLVAKTKLGDLLATDHCANAVAEMEWLDQEFEAFRSENPSFRMPAWEALRMSMPSWEEVHQAYDKAGAANPGIAPGRADYRNWVPRGLIYGCAAGTGALGAAACGLLKAGKRVKCPVLKVATALTGVGTAALGGMTIWCIAAYRQFSYRGKRKLSKDIVEGIAEYVTLPKGGIGLDVGCGSGALTIACAKKNPQGKMMGLDRWGKEYASFSKALCERNARAEGVKNASFTQGDALKLDFEDETFDAVTSNYVYHNIPSKDRQSILMETLRVLKKGGSFAIHDIFTKARYGDMQSFVRKLRDMGYEKVELIPTSKGMFMEKSESVWMGLSGSALLVGRK</sequence>
<dbReference type="SUPFAM" id="SSF53335">
    <property type="entry name" value="S-adenosyl-L-methionine-dependent methyltransferases"/>
    <property type="match status" value="1"/>
</dbReference>